<dbReference type="Pfam" id="PF01882">
    <property type="entry name" value="DUF58"/>
    <property type="match status" value="1"/>
</dbReference>
<proteinExistence type="predicted"/>
<dbReference type="SUPFAM" id="SSF53300">
    <property type="entry name" value="vWA-like"/>
    <property type="match status" value="1"/>
</dbReference>
<dbReference type="PANTHER" id="PTHR33608:SF7">
    <property type="entry name" value="DUF58 DOMAIN-CONTAINING PROTEIN"/>
    <property type="match status" value="1"/>
</dbReference>
<dbReference type="InterPro" id="IPR036465">
    <property type="entry name" value="vWFA_dom_sf"/>
</dbReference>
<gene>
    <name evidence="2" type="ORF">PEDI_07310</name>
</gene>
<dbReference type="EMBL" id="BQKE01000001">
    <property type="protein sequence ID" value="GJM60179.1"/>
    <property type="molecule type" value="Genomic_DNA"/>
</dbReference>
<dbReference type="RefSeq" id="WP_053404057.1">
    <property type="nucleotide sequence ID" value="NZ_BQKE01000001.1"/>
</dbReference>
<organism evidence="2 3">
    <name type="scientific">Persicobacter diffluens</name>
    <dbReference type="NCBI Taxonomy" id="981"/>
    <lineage>
        <taxon>Bacteria</taxon>
        <taxon>Pseudomonadati</taxon>
        <taxon>Bacteroidota</taxon>
        <taxon>Cytophagia</taxon>
        <taxon>Cytophagales</taxon>
        <taxon>Persicobacteraceae</taxon>
        <taxon>Persicobacter</taxon>
    </lineage>
</organism>
<evidence type="ECO:0000313" key="3">
    <source>
        <dbReference type="Proteomes" id="UP001310022"/>
    </source>
</evidence>
<dbReference type="AlphaFoldDB" id="A0AAN4VU73"/>
<dbReference type="Gene3D" id="3.40.50.410">
    <property type="entry name" value="von Willebrand factor, type A domain"/>
    <property type="match status" value="1"/>
</dbReference>
<sequence length="301" mass="35364">MKIDLSSINQFGSLELLAKQLVEGFITGLHKSPYHGFSVEFAEHRLYNAGESTRNIDWKVYAKTDRLYSKRFEEETNLRCMLVVDNSPSMHYPRPQRDKIKFSLLLAASLAHLLQKQRDAVGLTTFSEDLEIQTPVKSSGTHLHKLLLQIEQIMEEPSENKSTDVPHVLHQIATKLHKRSLVIIFSDMFDRRENQNQLFQALQHLKHQRHEVLLFHITDHKTEMDFEFEDRPYEFIDVESDQVIKAHPSQIREYYQKATKSYFEKLKMRCGLAKIDFVEVDINGDYEQVLLSYLLKRQKMV</sequence>
<feature type="domain" description="DUF58" evidence="1">
    <location>
        <begin position="43"/>
        <end position="260"/>
    </location>
</feature>
<reference evidence="2 3" key="1">
    <citation type="submission" date="2021-12" db="EMBL/GenBank/DDBJ databases">
        <title>Genome sequencing of bacteria with rrn-lacking chromosome and rrn-plasmid.</title>
        <authorList>
            <person name="Anda M."/>
            <person name="Iwasaki W."/>
        </authorList>
    </citation>
    <scope>NUCLEOTIDE SEQUENCE [LARGE SCALE GENOMIC DNA]</scope>
    <source>
        <strain evidence="2 3">NBRC 15940</strain>
    </source>
</reference>
<comment type="caution">
    <text evidence="2">The sequence shown here is derived from an EMBL/GenBank/DDBJ whole genome shotgun (WGS) entry which is preliminary data.</text>
</comment>
<name>A0AAN4VU73_9BACT</name>
<keyword evidence="3" id="KW-1185">Reference proteome</keyword>
<evidence type="ECO:0000313" key="2">
    <source>
        <dbReference type="EMBL" id="GJM60179.1"/>
    </source>
</evidence>
<evidence type="ECO:0000259" key="1">
    <source>
        <dbReference type="Pfam" id="PF01882"/>
    </source>
</evidence>
<protein>
    <recommendedName>
        <fullName evidence="1">DUF58 domain-containing protein</fullName>
    </recommendedName>
</protein>
<dbReference type="PANTHER" id="PTHR33608">
    <property type="entry name" value="BLL2464 PROTEIN"/>
    <property type="match status" value="1"/>
</dbReference>
<dbReference type="Proteomes" id="UP001310022">
    <property type="component" value="Unassembled WGS sequence"/>
</dbReference>
<accession>A0AAN4VU73</accession>
<dbReference type="InterPro" id="IPR002881">
    <property type="entry name" value="DUF58"/>
</dbReference>